<dbReference type="STRING" id="1423754.FC39_GL000424"/>
<dbReference type="Proteomes" id="UP000051223">
    <property type="component" value="Unassembled WGS sequence"/>
</dbReference>
<name>A0A0R1YDS0_9LACO</name>
<accession>A0A0R1YDS0</accession>
<dbReference type="PATRIC" id="fig|1423754.3.peg.437"/>
<organism evidence="1 2">
    <name type="scientific">Lactobacillus hamsteri DSM 5661 = JCM 6256</name>
    <dbReference type="NCBI Taxonomy" id="1423754"/>
    <lineage>
        <taxon>Bacteria</taxon>
        <taxon>Bacillati</taxon>
        <taxon>Bacillota</taxon>
        <taxon>Bacilli</taxon>
        <taxon>Lactobacillales</taxon>
        <taxon>Lactobacillaceae</taxon>
        <taxon>Lactobacillus</taxon>
    </lineage>
</organism>
<evidence type="ECO:0000313" key="1">
    <source>
        <dbReference type="EMBL" id="KRM40608.1"/>
    </source>
</evidence>
<keyword evidence="2" id="KW-1185">Reference proteome</keyword>
<dbReference type="RefSeq" id="WP_025080776.1">
    <property type="nucleotide sequence ID" value="NZ_AZGI01000014.1"/>
</dbReference>
<dbReference type="EMBL" id="AZGI01000014">
    <property type="protein sequence ID" value="KRM40608.1"/>
    <property type="molecule type" value="Genomic_DNA"/>
</dbReference>
<proteinExistence type="predicted"/>
<sequence>MNFDQTNKIDKEIEKLDDRELQARINESKNQAERNFWKALQDRALQARQRKVINGDFIR</sequence>
<comment type="caution">
    <text evidence="1">The sequence shown here is derived from an EMBL/GenBank/DDBJ whole genome shotgun (WGS) entry which is preliminary data.</text>
</comment>
<reference evidence="1 2" key="1">
    <citation type="journal article" date="2015" name="Genome Announc.">
        <title>Expanding the biotechnology potential of lactobacilli through comparative genomics of 213 strains and associated genera.</title>
        <authorList>
            <person name="Sun Z."/>
            <person name="Harris H.M."/>
            <person name="McCann A."/>
            <person name="Guo C."/>
            <person name="Argimon S."/>
            <person name="Zhang W."/>
            <person name="Yang X."/>
            <person name="Jeffery I.B."/>
            <person name="Cooney J.C."/>
            <person name="Kagawa T.F."/>
            <person name="Liu W."/>
            <person name="Song Y."/>
            <person name="Salvetti E."/>
            <person name="Wrobel A."/>
            <person name="Rasinkangas P."/>
            <person name="Parkhill J."/>
            <person name="Rea M.C."/>
            <person name="O'Sullivan O."/>
            <person name="Ritari J."/>
            <person name="Douillard F.P."/>
            <person name="Paul Ross R."/>
            <person name="Yang R."/>
            <person name="Briner A.E."/>
            <person name="Felis G.E."/>
            <person name="de Vos W.M."/>
            <person name="Barrangou R."/>
            <person name="Klaenhammer T.R."/>
            <person name="Caufield P.W."/>
            <person name="Cui Y."/>
            <person name="Zhang H."/>
            <person name="O'Toole P.W."/>
        </authorList>
    </citation>
    <scope>NUCLEOTIDE SEQUENCE [LARGE SCALE GENOMIC DNA]</scope>
    <source>
        <strain evidence="1 2">DSM 5661</strain>
    </source>
</reference>
<gene>
    <name evidence="1" type="ORF">FC39_GL000424</name>
</gene>
<evidence type="ECO:0000313" key="2">
    <source>
        <dbReference type="Proteomes" id="UP000051223"/>
    </source>
</evidence>
<protein>
    <submittedName>
        <fullName evidence="1">Uncharacterized protein</fullName>
    </submittedName>
</protein>
<dbReference type="AlphaFoldDB" id="A0A0R1YDS0"/>